<dbReference type="AlphaFoldDB" id="A0A6G7GJ07"/>
<dbReference type="EMBL" id="CP049055">
    <property type="protein sequence ID" value="QII09411.1"/>
    <property type="molecule type" value="Genomic_DNA"/>
</dbReference>
<organism evidence="2 3">
    <name type="scientific">Kuenenia stuttgartiensis</name>
    <dbReference type="NCBI Taxonomy" id="174633"/>
    <lineage>
        <taxon>Bacteria</taxon>
        <taxon>Pseudomonadati</taxon>
        <taxon>Planctomycetota</taxon>
        <taxon>Candidatus Brocadiia</taxon>
        <taxon>Candidatus Brocadiales</taxon>
        <taxon>Candidatus Brocadiaceae</taxon>
        <taxon>Candidatus Kuenenia</taxon>
    </lineage>
</organism>
<feature type="domain" description="DUF2779" evidence="1">
    <location>
        <begin position="297"/>
        <end position="422"/>
    </location>
</feature>
<dbReference type="Gene3D" id="3.90.320.10">
    <property type="match status" value="1"/>
</dbReference>
<dbReference type="InterPro" id="IPR011604">
    <property type="entry name" value="PDDEXK-like_dom_sf"/>
</dbReference>
<sequence>MNKSPFISKTKYIAGIQCHKLLWHYYNAKEEFQEVDAGTQSLFDQGHLVGEYAKKRYPTGIEVSEDIIAFEKVIEQSKQLISKRLPLFEAAFRYENVYARADILNPVGRKAWEIIEVKSSTQVKDIHLYDLSLQWYTYQGTGLEIKRCYLLHINNEYVRKGEIDQGKLFALEDVTSDVKILLPEVEEQLGKMIKVIAAKKYPKIEIGLHCNDPYGCPLQEKCFDYLPRHNPLTLSRFKKEKAFSLINDGVTDILKFDDSITLSAKQKIQIQSLRSKREYVNKEGIQSFLNKLAYPLYYLDFETIGTAIPLFDHVKPYQQIPFQFSLHIQASPKSKLEHIGYLAEGKDDPRPELLKLLKKHLGMKGSIVTYNASFEKDKLNKACEAFPAYREWNRKIQARIVDLLDPFKAFYYYNYKQEGSASIKSVLPVLTGKGYDGMEIADGGTASNEYLRVTYGEGVTEKERKTVRKYLEEYCELDTMAMVKIVEKLIKISNGKVDYS</sequence>
<evidence type="ECO:0000313" key="2">
    <source>
        <dbReference type="EMBL" id="QII09411.1"/>
    </source>
</evidence>
<reference evidence="2 3" key="1">
    <citation type="submission" date="2020-02" db="EMBL/GenBank/DDBJ databases">
        <title>Newly sequenced genome of strain CSTR1 showed variability in Candidatus Kuenenia stuttgartiensis genomes.</title>
        <authorList>
            <person name="Ding C."/>
            <person name="Adrian L."/>
        </authorList>
    </citation>
    <scope>NUCLEOTIDE SEQUENCE [LARGE SCALE GENOMIC DNA]</scope>
    <source>
        <strain evidence="2 3">CSTR1</strain>
    </source>
</reference>
<gene>
    <name evidence="2" type="ORF">KsCSTR_00320</name>
</gene>
<accession>A0A6G7GJ07</accession>
<evidence type="ECO:0000259" key="1">
    <source>
        <dbReference type="Pfam" id="PF11074"/>
    </source>
</evidence>
<proteinExistence type="predicted"/>
<protein>
    <recommendedName>
        <fullName evidence="1">DUF2779 domain-containing protein</fullName>
    </recommendedName>
</protein>
<name>A0A6G7GJ07_KUEST</name>
<dbReference type="InterPro" id="IPR021301">
    <property type="entry name" value="DUF2779"/>
</dbReference>
<dbReference type="RefSeq" id="WP_164994274.1">
    <property type="nucleotide sequence ID" value="NZ_CP049055.1"/>
</dbReference>
<dbReference type="Proteomes" id="UP000501926">
    <property type="component" value="Chromosome"/>
</dbReference>
<dbReference type="Pfam" id="PF11074">
    <property type="entry name" value="DUF2779"/>
    <property type="match status" value="1"/>
</dbReference>
<evidence type="ECO:0000313" key="3">
    <source>
        <dbReference type="Proteomes" id="UP000501926"/>
    </source>
</evidence>